<gene>
    <name evidence="2" type="ORF">PoB_002227800</name>
</gene>
<dbReference type="SUPFAM" id="SSF47473">
    <property type="entry name" value="EF-hand"/>
    <property type="match status" value="1"/>
</dbReference>
<proteinExistence type="predicted"/>
<dbReference type="Proteomes" id="UP000735302">
    <property type="component" value="Unassembled WGS sequence"/>
</dbReference>
<dbReference type="EMBL" id="BLXT01002535">
    <property type="protein sequence ID" value="GFN95772.1"/>
    <property type="molecule type" value="Genomic_DNA"/>
</dbReference>
<dbReference type="InterPro" id="IPR002048">
    <property type="entry name" value="EF_hand_dom"/>
</dbReference>
<protein>
    <recommendedName>
        <fullName evidence="1">EF-hand domain-containing protein</fullName>
    </recommendedName>
</protein>
<dbReference type="PROSITE" id="PS50222">
    <property type="entry name" value="EF_HAND_2"/>
    <property type="match status" value="1"/>
</dbReference>
<organism evidence="2 3">
    <name type="scientific">Plakobranchus ocellatus</name>
    <dbReference type="NCBI Taxonomy" id="259542"/>
    <lineage>
        <taxon>Eukaryota</taxon>
        <taxon>Metazoa</taxon>
        <taxon>Spiralia</taxon>
        <taxon>Lophotrochozoa</taxon>
        <taxon>Mollusca</taxon>
        <taxon>Gastropoda</taxon>
        <taxon>Heterobranchia</taxon>
        <taxon>Euthyneura</taxon>
        <taxon>Panpulmonata</taxon>
        <taxon>Sacoglossa</taxon>
        <taxon>Placobranchoidea</taxon>
        <taxon>Plakobranchidae</taxon>
        <taxon>Plakobranchus</taxon>
    </lineage>
</organism>
<dbReference type="Gene3D" id="1.10.238.10">
    <property type="entry name" value="EF-hand"/>
    <property type="match status" value="1"/>
</dbReference>
<comment type="caution">
    <text evidence="2">The sequence shown here is derived from an EMBL/GenBank/DDBJ whole genome shotgun (WGS) entry which is preliminary data.</text>
</comment>
<dbReference type="AlphaFoldDB" id="A0AAV3ZMG0"/>
<evidence type="ECO:0000313" key="2">
    <source>
        <dbReference type="EMBL" id="GFN95772.1"/>
    </source>
</evidence>
<accession>A0AAV3ZMG0</accession>
<feature type="domain" description="EF-hand" evidence="1">
    <location>
        <begin position="11"/>
        <end position="46"/>
    </location>
</feature>
<sequence>MSSDDVDNDEQVKELIDMVMALTDKNFDGVITREEFRDYVLQDFARFELLGKVLPLRSIVDEFIQVIKGKQPHAVSKIFAKERQYCLNEPYIPPKGDSLYPVALEMP</sequence>
<name>A0AAV3ZMG0_9GAST</name>
<keyword evidence="3" id="KW-1185">Reference proteome</keyword>
<dbReference type="GO" id="GO:0005509">
    <property type="term" value="F:calcium ion binding"/>
    <property type="evidence" value="ECO:0007669"/>
    <property type="project" value="InterPro"/>
</dbReference>
<evidence type="ECO:0000259" key="1">
    <source>
        <dbReference type="PROSITE" id="PS50222"/>
    </source>
</evidence>
<evidence type="ECO:0000313" key="3">
    <source>
        <dbReference type="Proteomes" id="UP000735302"/>
    </source>
</evidence>
<dbReference type="InterPro" id="IPR011992">
    <property type="entry name" value="EF-hand-dom_pair"/>
</dbReference>
<reference evidence="2 3" key="1">
    <citation type="journal article" date="2021" name="Elife">
        <title>Chloroplast acquisition without the gene transfer in kleptoplastic sea slugs, Plakobranchus ocellatus.</title>
        <authorList>
            <person name="Maeda T."/>
            <person name="Takahashi S."/>
            <person name="Yoshida T."/>
            <person name="Shimamura S."/>
            <person name="Takaki Y."/>
            <person name="Nagai Y."/>
            <person name="Toyoda A."/>
            <person name="Suzuki Y."/>
            <person name="Arimoto A."/>
            <person name="Ishii H."/>
            <person name="Satoh N."/>
            <person name="Nishiyama T."/>
            <person name="Hasebe M."/>
            <person name="Maruyama T."/>
            <person name="Minagawa J."/>
            <person name="Obokata J."/>
            <person name="Shigenobu S."/>
        </authorList>
    </citation>
    <scope>NUCLEOTIDE SEQUENCE [LARGE SCALE GENOMIC DNA]</scope>
</reference>